<dbReference type="Pfam" id="PF08334">
    <property type="entry name" value="T2SSG"/>
    <property type="match status" value="1"/>
</dbReference>
<comment type="similarity">
    <text evidence="2">Belongs to the GSP G family.</text>
</comment>
<dbReference type="EMBL" id="FQUE01000001">
    <property type="protein sequence ID" value="SHE53877.1"/>
    <property type="molecule type" value="Genomic_DNA"/>
</dbReference>
<keyword evidence="12" id="KW-1185">Reference proteome</keyword>
<dbReference type="AlphaFoldDB" id="A0A1M4UBA0"/>
<evidence type="ECO:0000313" key="12">
    <source>
        <dbReference type="Proteomes" id="UP000183987"/>
    </source>
</evidence>
<dbReference type="PANTHER" id="PTHR30093:SF45">
    <property type="entry name" value="TYPE II SECRETION SYSTEM CORE PROTEIN G"/>
    <property type="match status" value="1"/>
</dbReference>
<organism evidence="11 12">
    <name type="scientific">Loktanella atrilutea</name>
    <dbReference type="NCBI Taxonomy" id="366533"/>
    <lineage>
        <taxon>Bacteria</taxon>
        <taxon>Pseudomonadati</taxon>
        <taxon>Pseudomonadota</taxon>
        <taxon>Alphaproteobacteria</taxon>
        <taxon>Rhodobacterales</taxon>
        <taxon>Roseobacteraceae</taxon>
        <taxon>Loktanella</taxon>
    </lineage>
</organism>
<feature type="domain" description="Type II secretion system protein GspG C-terminal" evidence="10">
    <location>
        <begin position="38"/>
        <end position="143"/>
    </location>
</feature>
<sequence>MAMSASRPPRRSDAGLTLLEMMVVLAIIALVVGLGAPRLMENFGRAKGQAAAAAMANVKSAVQLYYIDTGRYPSETEGLSALLTPPSGVTGWGGPYLDDATATVDPWGRAYLYRFPGADGSFDLMTLGRDGQPGGAREDSDITL</sequence>
<dbReference type="PANTHER" id="PTHR30093">
    <property type="entry name" value="GENERAL SECRETION PATHWAY PROTEIN G"/>
    <property type="match status" value="1"/>
</dbReference>
<dbReference type="STRING" id="366533.SAMN05444339_101659"/>
<keyword evidence="8" id="KW-1133">Transmembrane helix</keyword>
<keyword evidence="9" id="KW-0472">Membrane</keyword>
<evidence type="ECO:0000313" key="11">
    <source>
        <dbReference type="EMBL" id="SHE53877.1"/>
    </source>
</evidence>
<evidence type="ECO:0000256" key="6">
    <source>
        <dbReference type="ARBA" id="ARBA00022519"/>
    </source>
</evidence>
<dbReference type="PRINTS" id="PR00813">
    <property type="entry name" value="BCTERIALGSPG"/>
</dbReference>
<dbReference type="NCBIfam" id="TIGR02532">
    <property type="entry name" value="IV_pilin_GFxxxE"/>
    <property type="match status" value="1"/>
</dbReference>
<dbReference type="Pfam" id="PF07963">
    <property type="entry name" value="N_methyl"/>
    <property type="match status" value="1"/>
</dbReference>
<dbReference type="InterPro" id="IPR000983">
    <property type="entry name" value="Bac_GSPG_pilin"/>
</dbReference>
<keyword evidence="5" id="KW-0488">Methylation</keyword>
<evidence type="ECO:0000256" key="5">
    <source>
        <dbReference type="ARBA" id="ARBA00022481"/>
    </source>
</evidence>
<dbReference type="NCBIfam" id="TIGR01710">
    <property type="entry name" value="typeII_sec_gspG"/>
    <property type="match status" value="1"/>
</dbReference>
<keyword evidence="6" id="KW-0997">Cell inner membrane</keyword>
<dbReference type="GO" id="GO:0005886">
    <property type="term" value="C:plasma membrane"/>
    <property type="evidence" value="ECO:0007669"/>
    <property type="project" value="UniProtKB-SubCell"/>
</dbReference>
<evidence type="ECO:0000256" key="7">
    <source>
        <dbReference type="ARBA" id="ARBA00022692"/>
    </source>
</evidence>
<evidence type="ECO:0000256" key="2">
    <source>
        <dbReference type="ARBA" id="ARBA00009984"/>
    </source>
</evidence>
<dbReference type="InterPro" id="IPR010054">
    <property type="entry name" value="Type2_sec_GspG"/>
</dbReference>
<evidence type="ECO:0000256" key="4">
    <source>
        <dbReference type="ARBA" id="ARBA00022475"/>
    </source>
</evidence>
<evidence type="ECO:0000256" key="3">
    <source>
        <dbReference type="ARBA" id="ARBA00020042"/>
    </source>
</evidence>
<evidence type="ECO:0000259" key="10">
    <source>
        <dbReference type="Pfam" id="PF08334"/>
    </source>
</evidence>
<name>A0A1M4UBA0_LOKAT</name>
<dbReference type="SUPFAM" id="SSF54523">
    <property type="entry name" value="Pili subunits"/>
    <property type="match status" value="1"/>
</dbReference>
<comment type="subcellular location">
    <subcellularLocation>
        <location evidence="1">Cell inner membrane</location>
        <topology evidence="1">Single-pass membrane protein</topology>
    </subcellularLocation>
</comment>
<keyword evidence="4" id="KW-1003">Cell membrane</keyword>
<dbReference type="InterPro" id="IPR013545">
    <property type="entry name" value="T2SS_protein-GspG_C"/>
</dbReference>
<dbReference type="Gene3D" id="3.30.700.10">
    <property type="entry name" value="Glycoprotein, Type 4 Pilin"/>
    <property type="match status" value="1"/>
</dbReference>
<dbReference type="InterPro" id="IPR012902">
    <property type="entry name" value="N_methyl_site"/>
</dbReference>
<evidence type="ECO:0000256" key="8">
    <source>
        <dbReference type="ARBA" id="ARBA00022989"/>
    </source>
</evidence>
<keyword evidence="7" id="KW-0812">Transmembrane</keyword>
<evidence type="ECO:0000256" key="9">
    <source>
        <dbReference type="ARBA" id="ARBA00023136"/>
    </source>
</evidence>
<evidence type="ECO:0000256" key="1">
    <source>
        <dbReference type="ARBA" id="ARBA00004377"/>
    </source>
</evidence>
<dbReference type="GO" id="GO:0015627">
    <property type="term" value="C:type II protein secretion system complex"/>
    <property type="evidence" value="ECO:0007669"/>
    <property type="project" value="InterPro"/>
</dbReference>
<dbReference type="OrthoDB" id="9795612at2"/>
<dbReference type="Proteomes" id="UP000183987">
    <property type="component" value="Unassembled WGS sequence"/>
</dbReference>
<protein>
    <recommendedName>
        <fullName evidence="3">Type II secretion system core protein G</fullName>
    </recommendedName>
</protein>
<proteinExistence type="inferred from homology"/>
<dbReference type="GO" id="GO:0015628">
    <property type="term" value="P:protein secretion by the type II secretion system"/>
    <property type="evidence" value="ECO:0007669"/>
    <property type="project" value="InterPro"/>
</dbReference>
<accession>A0A1M4UBA0</accession>
<reference evidence="12" key="1">
    <citation type="submission" date="2016-11" db="EMBL/GenBank/DDBJ databases">
        <authorList>
            <person name="Varghese N."/>
            <person name="Submissions S."/>
        </authorList>
    </citation>
    <scope>NUCLEOTIDE SEQUENCE [LARGE SCALE GENOMIC DNA]</scope>
    <source>
        <strain evidence="12">DSM 29326</strain>
    </source>
</reference>
<gene>
    <name evidence="11" type="ORF">SAMN05444339_101659</name>
</gene>
<dbReference type="InterPro" id="IPR045584">
    <property type="entry name" value="Pilin-like"/>
</dbReference>